<feature type="region of interest" description="Disordered" evidence="2">
    <location>
        <begin position="278"/>
        <end position="298"/>
    </location>
</feature>
<dbReference type="Proteomes" id="UP001280581">
    <property type="component" value="Unassembled WGS sequence"/>
</dbReference>
<evidence type="ECO:0000256" key="1">
    <source>
        <dbReference type="PROSITE-ProRule" id="PRU00042"/>
    </source>
</evidence>
<feature type="domain" description="C2H2-type" evidence="3">
    <location>
        <begin position="11"/>
        <end position="39"/>
    </location>
</feature>
<dbReference type="GO" id="GO:0008270">
    <property type="term" value="F:zinc ion binding"/>
    <property type="evidence" value="ECO:0007669"/>
    <property type="project" value="UniProtKB-KW"/>
</dbReference>
<feature type="region of interest" description="Disordered" evidence="2">
    <location>
        <begin position="359"/>
        <end position="386"/>
    </location>
</feature>
<evidence type="ECO:0000313" key="5">
    <source>
        <dbReference type="Proteomes" id="UP001280581"/>
    </source>
</evidence>
<dbReference type="EMBL" id="WVTA01000004">
    <property type="protein sequence ID" value="KAK3214136.1"/>
    <property type="molecule type" value="Genomic_DNA"/>
</dbReference>
<keyword evidence="1" id="KW-0862">Zinc</keyword>
<feature type="region of interest" description="Disordered" evidence="2">
    <location>
        <begin position="155"/>
        <end position="174"/>
    </location>
</feature>
<keyword evidence="1" id="KW-0863">Zinc-finger</keyword>
<name>A0AAN6M4T7_9PLEO</name>
<sequence>MPGAAVPSADTTCQYCSKQFDNNTKLRRHKKRSACAQRVPQAQAWICPNCNLQLPSRIQFLGHQKDSICSGSKWQCSRCKKELACKRMVTRHIKDRVCMKACDSCVANGQTSRCDAARVEGPCAICRQMGVLCVKTDGTNGASPVQVSRSRYEIVNSSQQTPTNSLDDDDEAADDGDALEYINTTLDDFARGPVPAPAVTTPETNGYRAPIPVQAPAPSFGQNSNIFGHQLGLGFQHFGSPYAADPIPQLGYQSFEAPFTERPADSVLFRSSHQTNFGFREEASRPQPPQPSEPSSFHYAQGQYASAAAFGQEMHRGLPDPMDSGFQYPVRQPEPVIGRLSDPWATTVLTRENSGLLYGGYGANRHGYQPGSEPNTGGNIGPGRER</sequence>
<keyword evidence="1" id="KW-0479">Metal-binding</keyword>
<proteinExistence type="predicted"/>
<feature type="compositionally biased region" description="Polar residues" evidence="2">
    <location>
        <begin position="155"/>
        <end position="165"/>
    </location>
</feature>
<keyword evidence="5" id="KW-1185">Reference proteome</keyword>
<gene>
    <name evidence="4" type="ORF">GRF29_28g2162266</name>
</gene>
<comment type="caution">
    <text evidence="4">The sequence shown here is derived from an EMBL/GenBank/DDBJ whole genome shotgun (WGS) entry which is preliminary data.</text>
</comment>
<dbReference type="PROSITE" id="PS50157">
    <property type="entry name" value="ZINC_FINGER_C2H2_2"/>
    <property type="match status" value="1"/>
</dbReference>
<evidence type="ECO:0000259" key="3">
    <source>
        <dbReference type="PROSITE" id="PS50157"/>
    </source>
</evidence>
<accession>A0AAN6M4T7</accession>
<evidence type="ECO:0000313" key="4">
    <source>
        <dbReference type="EMBL" id="KAK3214136.1"/>
    </source>
</evidence>
<dbReference type="AlphaFoldDB" id="A0AAN6M4T7"/>
<reference evidence="4 5" key="1">
    <citation type="submission" date="2021-02" db="EMBL/GenBank/DDBJ databases">
        <title>Genome assembly of Pseudopithomyces chartarum.</title>
        <authorList>
            <person name="Jauregui R."/>
            <person name="Singh J."/>
            <person name="Voisey C."/>
        </authorList>
    </citation>
    <scope>NUCLEOTIDE SEQUENCE [LARGE SCALE GENOMIC DNA]</scope>
    <source>
        <strain evidence="4 5">AGR01</strain>
    </source>
</reference>
<evidence type="ECO:0000256" key="2">
    <source>
        <dbReference type="SAM" id="MobiDB-lite"/>
    </source>
</evidence>
<dbReference type="InterPro" id="IPR013087">
    <property type="entry name" value="Znf_C2H2_type"/>
</dbReference>
<organism evidence="4 5">
    <name type="scientific">Pseudopithomyces chartarum</name>
    <dbReference type="NCBI Taxonomy" id="1892770"/>
    <lineage>
        <taxon>Eukaryota</taxon>
        <taxon>Fungi</taxon>
        <taxon>Dikarya</taxon>
        <taxon>Ascomycota</taxon>
        <taxon>Pezizomycotina</taxon>
        <taxon>Dothideomycetes</taxon>
        <taxon>Pleosporomycetidae</taxon>
        <taxon>Pleosporales</taxon>
        <taxon>Massarineae</taxon>
        <taxon>Didymosphaeriaceae</taxon>
        <taxon>Pseudopithomyces</taxon>
    </lineage>
</organism>
<protein>
    <recommendedName>
        <fullName evidence="3">C2H2-type domain-containing protein</fullName>
    </recommendedName>
</protein>